<evidence type="ECO:0000313" key="6">
    <source>
        <dbReference type="Proteomes" id="UP000536604"/>
    </source>
</evidence>
<dbReference type="AlphaFoldDB" id="A0A841IU42"/>
<evidence type="ECO:0000259" key="3">
    <source>
        <dbReference type="Pfam" id="PF11774"/>
    </source>
</evidence>
<dbReference type="Gene3D" id="3.30.60.230">
    <property type="entry name" value="Lsr2, dimerization domain"/>
    <property type="match status" value="1"/>
</dbReference>
<dbReference type="Pfam" id="PF11774">
    <property type="entry name" value="Lsr2"/>
    <property type="match status" value="1"/>
</dbReference>
<dbReference type="InterPro" id="IPR055370">
    <property type="entry name" value="Lsr2_DNA-bd"/>
</dbReference>
<dbReference type="InterPro" id="IPR042261">
    <property type="entry name" value="Lsr2-like_dimerization"/>
</dbReference>
<accession>A0A841IU42</accession>
<name>A0A841IU42_9ACTN</name>
<dbReference type="Gene3D" id="4.10.320.10">
    <property type="entry name" value="E3-binding domain"/>
    <property type="match status" value="1"/>
</dbReference>
<organism evidence="5 6">
    <name type="scientific">Nocardiopsis algeriensis</name>
    <dbReference type="NCBI Taxonomy" id="1478215"/>
    <lineage>
        <taxon>Bacteria</taxon>
        <taxon>Bacillati</taxon>
        <taxon>Actinomycetota</taxon>
        <taxon>Actinomycetes</taxon>
        <taxon>Streptosporangiales</taxon>
        <taxon>Nocardiopsidaceae</taxon>
        <taxon>Nocardiopsis</taxon>
    </lineage>
</organism>
<evidence type="ECO:0000313" key="5">
    <source>
        <dbReference type="EMBL" id="MBB6121760.1"/>
    </source>
</evidence>
<dbReference type="InterPro" id="IPR036625">
    <property type="entry name" value="E3-bd_dom_sf"/>
</dbReference>
<feature type="domain" description="Lsr2 DNA-binding" evidence="4">
    <location>
        <begin position="74"/>
        <end position="109"/>
    </location>
</feature>
<dbReference type="Proteomes" id="UP000536604">
    <property type="component" value="Unassembled WGS sequence"/>
</dbReference>
<comment type="caution">
    <text evidence="5">The sequence shown here is derived from an EMBL/GenBank/DDBJ whole genome shotgun (WGS) entry which is preliminary data.</text>
</comment>
<sequence>MAQRVQVFLIDDLDGSDAEETVTFGLDGSVYEIDLSSANAAKLREVLTPFAEAGRKAPVKQARGGKRRSRATASRERSSEIRAWAKANGKPINERGRIPQSIVDEYEAAQKS</sequence>
<reference evidence="5 6" key="1">
    <citation type="submission" date="2020-08" db="EMBL/GenBank/DDBJ databases">
        <title>Genomic Encyclopedia of Type Strains, Phase III (KMG-III): the genomes of soil and plant-associated and newly described type strains.</title>
        <authorList>
            <person name="Whitman W."/>
        </authorList>
    </citation>
    <scope>NUCLEOTIDE SEQUENCE [LARGE SCALE GENOMIC DNA]</scope>
    <source>
        <strain evidence="5 6">CECT 8712</strain>
    </source>
</reference>
<feature type="region of interest" description="Disordered" evidence="2">
    <location>
        <begin position="55"/>
        <end position="81"/>
    </location>
</feature>
<proteinExistence type="predicted"/>
<dbReference type="InterPro" id="IPR024412">
    <property type="entry name" value="Lsr2_dim_dom"/>
</dbReference>
<protein>
    <recommendedName>
        <fullName evidence="7">Lsr2 protein</fullName>
    </recommendedName>
</protein>
<evidence type="ECO:0008006" key="7">
    <source>
        <dbReference type="Google" id="ProtNLM"/>
    </source>
</evidence>
<keyword evidence="1" id="KW-0238">DNA-binding</keyword>
<feature type="domain" description="Lsr2 dimerization" evidence="3">
    <location>
        <begin position="1"/>
        <end position="57"/>
    </location>
</feature>
<evidence type="ECO:0000256" key="2">
    <source>
        <dbReference type="SAM" id="MobiDB-lite"/>
    </source>
</evidence>
<evidence type="ECO:0000256" key="1">
    <source>
        <dbReference type="ARBA" id="ARBA00023125"/>
    </source>
</evidence>
<dbReference type="RefSeq" id="WP_184293212.1">
    <property type="nucleotide sequence ID" value="NZ_JACHJO010000012.1"/>
</dbReference>
<gene>
    <name evidence="5" type="ORF">FHS13_003739</name>
</gene>
<dbReference type="EMBL" id="JACHJO010000012">
    <property type="protein sequence ID" value="MBB6121760.1"/>
    <property type="molecule type" value="Genomic_DNA"/>
</dbReference>
<dbReference type="Pfam" id="PF23359">
    <property type="entry name" value="Lsr2_DNA-bd"/>
    <property type="match status" value="1"/>
</dbReference>
<evidence type="ECO:0000259" key="4">
    <source>
        <dbReference type="Pfam" id="PF23359"/>
    </source>
</evidence>
<dbReference type="GO" id="GO:0003677">
    <property type="term" value="F:DNA binding"/>
    <property type="evidence" value="ECO:0007669"/>
    <property type="project" value="UniProtKB-KW"/>
</dbReference>
<dbReference type="GO" id="GO:0016746">
    <property type="term" value="F:acyltransferase activity"/>
    <property type="evidence" value="ECO:0007669"/>
    <property type="project" value="InterPro"/>
</dbReference>
<keyword evidence="6" id="KW-1185">Reference proteome</keyword>